<gene>
    <name evidence="1" type="ORF">AO370_1072</name>
</gene>
<accession>A0AB36DNA3</accession>
<evidence type="ECO:0000313" key="1">
    <source>
        <dbReference type="EMBL" id="OAV25322.1"/>
    </source>
</evidence>
<proteinExistence type="predicted"/>
<name>A0AB36DNA3_MORCA</name>
<sequence length="69" mass="7819">MDVKTQNLMGIFANIIEHIPHDQLNELVQASLQDNADKKPFIHLRTNGGRFIMMTMLSCKTVCCMLSVI</sequence>
<comment type="caution">
    <text evidence="1">The sequence shown here is derived from an EMBL/GenBank/DDBJ whole genome shotgun (WGS) entry which is preliminary data.</text>
</comment>
<dbReference type="EMBL" id="LXHQ01000030">
    <property type="protein sequence ID" value="OAV25322.1"/>
    <property type="molecule type" value="Genomic_DNA"/>
</dbReference>
<dbReference type="AlphaFoldDB" id="A0AB36DNA3"/>
<reference evidence="1 2" key="1">
    <citation type="journal article" date="2016" name="Genome Biol. Evol.">
        <title>Comparative Genomic Analyses of the Moraxella catarrhalis Serosensitive and Seroresistant Lineages Demonstrate Their Independent Evolution.</title>
        <authorList>
            <person name="Earl J.P."/>
            <person name="de Vries S.P."/>
            <person name="Ahmed A."/>
            <person name="Powell E."/>
            <person name="Schultz M.P."/>
            <person name="Hermans P.W."/>
            <person name="Hill D.J."/>
            <person name="Zhou Z."/>
            <person name="Constantinidou C.I."/>
            <person name="Hu F.Z."/>
            <person name="Bootsma H.J."/>
            <person name="Ehrlich G.D."/>
        </authorList>
    </citation>
    <scope>NUCLEOTIDE SEQUENCE [LARGE SCALE GENOMIC DNA]</scope>
    <source>
        <strain evidence="1 2">F23</strain>
    </source>
</reference>
<organism evidence="1 2">
    <name type="scientific">Moraxella catarrhalis</name>
    <name type="common">Branhamella catarrhalis</name>
    <dbReference type="NCBI Taxonomy" id="480"/>
    <lineage>
        <taxon>Bacteria</taxon>
        <taxon>Pseudomonadati</taxon>
        <taxon>Pseudomonadota</taxon>
        <taxon>Gammaproteobacteria</taxon>
        <taxon>Moraxellales</taxon>
        <taxon>Moraxellaceae</taxon>
        <taxon>Moraxella</taxon>
    </lineage>
</organism>
<evidence type="ECO:0000313" key="2">
    <source>
        <dbReference type="Proteomes" id="UP000078295"/>
    </source>
</evidence>
<dbReference type="Proteomes" id="UP000078295">
    <property type="component" value="Unassembled WGS sequence"/>
</dbReference>
<protein>
    <submittedName>
        <fullName evidence="1">Uncharacterized protein</fullName>
    </submittedName>
</protein>